<evidence type="ECO:0000256" key="7">
    <source>
        <dbReference type="SAM" id="MobiDB-lite"/>
    </source>
</evidence>
<dbReference type="Proteomes" id="UP000680815">
    <property type="component" value="Unassembled WGS sequence"/>
</dbReference>
<sequence>MGTVEAPHRAKGDRPADAPVSAAPQSLYAARQKVYPKRVFGLVRSAKWAVLGLCLAFYYIVPWLRWDRGAGMPDQAVLVDITNARLFFFWIEIWPQEIYFLTGALILGAFALFAVSSLFGRLWCGFTCPQTVWTDLFMWVERWIQGDRNARMKLDQGPKDANYWTRKGLTHAVWVLIAAATGGAWVMYFNDAPTVTMEILTGTAGTQVYFFFAMFAGFTYLLAGWAREQVCTYMCPWPRFQAAMLDENSLVVTYRDWRGEPRGKAKAENVGDCVDCYACVHVCPTGIDIRDGQQLECIGCGLCIDACDSVMGKLGRPKGLIAFETLKNLAASEAAVAGMAPGPERQACGMKARTMPRFVRPRTLMYAGALAVVSLAMLLAFVLRSTLDVTVLRDRAPLFVRLSDGGIRNGYTVKIVNKRRDDTPLVLSLQAPEGFRLSVQDAATDAQGRPLLARRADGITQYRVFVTAPAGLRVREDTHVTFRLLDAGGRVIAGERSSFRGPGHDRNDHHD</sequence>
<dbReference type="SUPFAM" id="SSF54862">
    <property type="entry name" value="4Fe-4S ferredoxins"/>
    <property type="match status" value="1"/>
</dbReference>
<proteinExistence type="predicted"/>
<feature type="transmembrane region" description="Helical" evidence="8">
    <location>
        <begin position="208"/>
        <end position="226"/>
    </location>
</feature>
<dbReference type="InterPro" id="IPR014116">
    <property type="entry name" value="Cyt_c_oxidase_cbb3_FixG"/>
</dbReference>
<feature type="region of interest" description="Disordered" evidence="7">
    <location>
        <begin position="1"/>
        <end position="20"/>
    </location>
</feature>
<keyword evidence="8" id="KW-0472">Membrane</keyword>
<dbReference type="PROSITE" id="PS00198">
    <property type="entry name" value="4FE4S_FER_1"/>
    <property type="match status" value="1"/>
</dbReference>
<evidence type="ECO:0000256" key="6">
    <source>
        <dbReference type="ARBA" id="ARBA00023014"/>
    </source>
</evidence>
<keyword evidence="8" id="KW-1133">Transmembrane helix</keyword>
<protein>
    <submittedName>
        <fullName evidence="10">Cytochrome c oxidase accessory protein CcoG</fullName>
    </submittedName>
</protein>
<evidence type="ECO:0000256" key="1">
    <source>
        <dbReference type="ARBA" id="ARBA00022448"/>
    </source>
</evidence>
<keyword evidence="8" id="KW-0812">Transmembrane</keyword>
<dbReference type="EMBL" id="JAGIYZ010000011">
    <property type="protein sequence ID" value="MBP0464726.1"/>
    <property type="molecule type" value="Genomic_DNA"/>
</dbReference>
<evidence type="ECO:0000313" key="11">
    <source>
        <dbReference type="Proteomes" id="UP000680815"/>
    </source>
</evidence>
<evidence type="ECO:0000256" key="2">
    <source>
        <dbReference type="ARBA" id="ARBA00022485"/>
    </source>
</evidence>
<evidence type="ECO:0000256" key="8">
    <source>
        <dbReference type="SAM" id="Phobius"/>
    </source>
</evidence>
<dbReference type="InterPro" id="IPR051684">
    <property type="entry name" value="Electron_Trans/Redox"/>
</dbReference>
<feature type="transmembrane region" description="Helical" evidence="8">
    <location>
        <begin position="169"/>
        <end position="188"/>
    </location>
</feature>
<evidence type="ECO:0000256" key="3">
    <source>
        <dbReference type="ARBA" id="ARBA00022723"/>
    </source>
</evidence>
<dbReference type="PANTHER" id="PTHR30176">
    <property type="entry name" value="FERREDOXIN-TYPE PROTEIN NAPH"/>
    <property type="match status" value="1"/>
</dbReference>
<dbReference type="InterPro" id="IPR013783">
    <property type="entry name" value="Ig-like_fold"/>
</dbReference>
<dbReference type="PANTHER" id="PTHR30176:SF3">
    <property type="entry name" value="FERREDOXIN-TYPE PROTEIN NAPH"/>
    <property type="match status" value="1"/>
</dbReference>
<feature type="transmembrane region" description="Helical" evidence="8">
    <location>
        <begin position="98"/>
        <end position="119"/>
    </location>
</feature>
<dbReference type="InterPro" id="IPR017896">
    <property type="entry name" value="4Fe4S_Fe-S-bd"/>
</dbReference>
<organism evidence="10 11">
    <name type="scientific">Roseomonas nitratireducens</name>
    <dbReference type="NCBI Taxonomy" id="2820810"/>
    <lineage>
        <taxon>Bacteria</taxon>
        <taxon>Pseudomonadati</taxon>
        <taxon>Pseudomonadota</taxon>
        <taxon>Alphaproteobacteria</taxon>
        <taxon>Acetobacterales</taxon>
        <taxon>Roseomonadaceae</taxon>
        <taxon>Roseomonas</taxon>
    </lineage>
</organism>
<keyword evidence="4" id="KW-0249">Electron transport</keyword>
<feature type="transmembrane region" description="Helical" evidence="8">
    <location>
        <begin position="41"/>
        <end position="61"/>
    </location>
</feature>
<dbReference type="Gene3D" id="2.60.40.10">
    <property type="entry name" value="Immunoglobulins"/>
    <property type="match status" value="1"/>
</dbReference>
<keyword evidence="6" id="KW-0411">Iron-sulfur</keyword>
<dbReference type="RefSeq" id="WP_209352124.1">
    <property type="nucleotide sequence ID" value="NZ_JAGIYZ010000011.1"/>
</dbReference>
<reference evidence="10 11" key="1">
    <citation type="submission" date="2021-03" db="EMBL/GenBank/DDBJ databases">
        <authorList>
            <person name="So Y."/>
        </authorList>
    </citation>
    <scope>NUCLEOTIDE SEQUENCE [LARGE SCALE GENOMIC DNA]</scope>
    <source>
        <strain evidence="10 11">PWR1</strain>
    </source>
</reference>
<dbReference type="InterPro" id="IPR032879">
    <property type="entry name" value="FixG_C"/>
</dbReference>
<evidence type="ECO:0000313" key="10">
    <source>
        <dbReference type="EMBL" id="MBP0464726.1"/>
    </source>
</evidence>
<accession>A0ABS4AVB4</accession>
<feature type="compositionally biased region" description="Basic and acidic residues" evidence="7">
    <location>
        <begin position="1"/>
        <end position="16"/>
    </location>
</feature>
<dbReference type="Pfam" id="PF13746">
    <property type="entry name" value="Fer4_18"/>
    <property type="match status" value="1"/>
</dbReference>
<dbReference type="Pfam" id="PF11614">
    <property type="entry name" value="FixG_C"/>
    <property type="match status" value="1"/>
</dbReference>
<keyword evidence="5" id="KW-0408">Iron</keyword>
<keyword evidence="2" id="KW-0004">4Fe-4S</keyword>
<keyword evidence="3" id="KW-0479">Metal-binding</keyword>
<feature type="domain" description="4Fe-4S ferredoxin-type" evidence="9">
    <location>
        <begin position="263"/>
        <end position="292"/>
    </location>
</feature>
<gene>
    <name evidence="10" type="primary">ccoG</name>
    <name evidence="10" type="ORF">J5Y09_12470</name>
</gene>
<keyword evidence="1" id="KW-0813">Transport</keyword>
<dbReference type="NCBIfam" id="TIGR02745">
    <property type="entry name" value="ccoG_rdxA_fixG"/>
    <property type="match status" value="1"/>
</dbReference>
<feature type="transmembrane region" description="Helical" evidence="8">
    <location>
        <begin position="363"/>
        <end position="383"/>
    </location>
</feature>
<dbReference type="Pfam" id="PF12801">
    <property type="entry name" value="Fer4_5"/>
    <property type="match status" value="1"/>
</dbReference>
<evidence type="ECO:0000259" key="9">
    <source>
        <dbReference type="PROSITE" id="PS51379"/>
    </source>
</evidence>
<dbReference type="PROSITE" id="PS51379">
    <property type="entry name" value="4FE4S_FER_2"/>
    <property type="match status" value="1"/>
</dbReference>
<evidence type="ECO:0000256" key="4">
    <source>
        <dbReference type="ARBA" id="ARBA00022982"/>
    </source>
</evidence>
<name>A0ABS4AVB4_9PROT</name>
<evidence type="ECO:0000256" key="5">
    <source>
        <dbReference type="ARBA" id="ARBA00023004"/>
    </source>
</evidence>
<dbReference type="InterPro" id="IPR017900">
    <property type="entry name" value="4Fe4S_Fe_S_CS"/>
</dbReference>
<comment type="caution">
    <text evidence="10">The sequence shown here is derived from an EMBL/GenBank/DDBJ whole genome shotgun (WGS) entry which is preliminary data.</text>
</comment>
<keyword evidence="11" id="KW-1185">Reference proteome</keyword>